<feature type="domain" description="HTH cro/C1-type" evidence="1">
    <location>
        <begin position="9"/>
        <end position="62"/>
    </location>
</feature>
<accession>A0ABV8R2G0</accession>
<dbReference type="InterPro" id="IPR010982">
    <property type="entry name" value="Lambda_DNA-bd_dom_sf"/>
</dbReference>
<dbReference type="Gene3D" id="1.10.260.40">
    <property type="entry name" value="lambda repressor-like DNA-binding domains"/>
    <property type="match status" value="1"/>
</dbReference>
<dbReference type="SMART" id="SM00530">
    <property type="entry name" value="HTH_XRE"/>
    <property type="match status" value="1"/>
</dbReference>
<sequence>MGSSFGERLRQERITRSLTQAELGGSLYSASYISLLENGKREPTAEIIRQLSKQLRMAPQSIEEWVQPSYPEESEYLLASLNARQCWDTRDYAAAVESAGKAAEQAKASRDTVTWWNMAYLQTNSLMRLGKCQEALDVSASLIRHPMTIASAALSMRTRQVMAAAMMGQGRLQEAIEQATMAVDLGAGDTEEEYSSYLAALQTLIGALTESGRLDEAWTHCQHLSNAISASTPAQAAGEMHWVIGNVAFIRQDIRMGLDHHAQASRLLSPAEDLARWAQFNKATAWVRLAAGIVEPETLLALERSELAHSVVGSSPTEAMEMSLLRARWHFLNDEPDKALELLESADFQSEELPAHIAGDHFLLLGKALQAVGRPHEALTAFRNARESAVQTGAEDLRAEADAEISKL</sequence>
<protein>
    <submittedName>
        <fullName evidence="2">Helix-turn-helix domain-containing protein</fullName>
    </submittedName>
</protein>
<name>A0ABV8R2G0_9MICC</name>
<evidence type="ECO:0000313" key="2">
    <source>
        <dbReference type="EMBL" id="MFC4266123.1"/>
    </source>
</evidence>
<dbReference type="Gene3D" id="1.25.40.10">
    <property type="entry name" value="Tetratricopeptide repeat domain"/>
    <property type="match status" value="1"/>
</dbReference>
<dbReference type="CDD" id="cd00093">
    <property type="entry name" value="HTH_XRE"/>
    <property type="match status" value="1"/>
</dbReference>
<dbReference type="Proteomes" id="UP001595773">
    <property type="component" value="Unassembled WGS sequence"/>
</dbReference>
<evidence type="ECO:0000313" key="3">
    <source>
        <dbReference type="Proteomes" id="UP001595773"/>
    </source>
</evidence>
<gene>
    <name evidence="2" type="ORF">ACFOW9_10975</name>
</gene>
<dbReference type="SUPFAM" id="SSF48452">
    <property type="entry name" value="TPR-like"/>
    <property type="match status" value="1"/>
</dbReference>
<dbReference type="EMBL" id="JBHSCQ010000017">
    <property type="protein sequence ID" value="MFC4266123.1"/>
    <property type="molecule type" value="Genomic_DNA"/>
</dbReference>
<dbReference type="PROSITE" id="PS50943">
    <property type="entry name" value="HTH_CROC1"/>
    <property type="match status" value="1"/>
</dbReference>
<dbReference type="RefSeq" id="WP_230066953.1">
    <property type="nucleotide sequence ID" value="NZ_BAABLL010000008.1"/>
</dbReference>
<dbReference type="InterPro" id="IPR001387">
    <property type="entry name" value="Cro/C1-type_HTH"/>
</dbReference>
<proteinExistence type="predicted"/>
<dbReference type="Pfam" id="PF13560">
    <property type="entry name" value="HTH_31"/>
    <property type="match status" value="1"/>
</dbReference>
<comment type="caution">
    <text evidence="2">The sequence shown here is derived from an EMBL/GenBank/DDBJ whole genome shotgun (WGS) entry which is preliminary data.</text>
</comment>
<reference evidence="3" key="1">
    <citation type="journal article" date="2019" name="Int. J. Syst. Evol. Microbiol.">
        <title>The Global Catalogue of Microorganisms (GCM) 10K type strain sequencing project: providing services to taxonomists for standard genome sequencing and annotation.</title>
        <authorList>
            <consortium name="The Broad Institute Genomics Platform"/>
            <consortium name="The Broad Institute Genome Sequencing Center for Infectious Disease"/>
            <person name="Wu L."/>
            <person name="Ma J."/>
        </authorList>
    </citation>
    <scope>NUCLEOTIDE SEQUENCE [LARGE SCALE GENOMIC DNA]</scope>
    <source>
        <strain evidence="3">CGMCC 1.10698</strain>
    </source>
</reference>
<evidence type="ECO:0000259" key="1">
    <source>
        <dbReference type="PROSITE" id="PS50943"/>
    </source>
</evidence>
<dbReference type="InterPro" id="IPR011990">
    <property type="entry name" value="TPR-like_helical_dom_sf"/>
</dbReference>
<keyword evidence="3" id="KW-1185">Reference proteome</keyword>
<organism evidence="2 3">
    <name type="scientific">Arthrobacter cryoconiti</name>
    <dbReference type="NCBI Taxonomy" id="748907"/>
    <lineage>
        <taxon>Bacteria</taxon>
        <taxon>Bacillati</taxon>
        <taxon>Actinomycetota</taxon>
        <taxon>Actinomycetes</taxon>
        <taxon>Micrococcales</taxon>
        <taxon>Micrococcaceae</taxon>
        <taxon>Arthrobacter</taxon>
    </lineage>
</organism>
<dbReference type="SUPFAM" id="SSF47413">
    <property type="entry name" value="lambda repressor-like DNA-binding domains"/>
    <property type="match status" value="1"/>
</dbReference>